<proteinExistence type="predicted"/>
<accession>A0A6H9YSP7</accession>
<dbReference type="GO" id="GO:0004519">
    <property type="term" value="F:endonuclease activity"/>
    <property type="evidence" value="ECO:0007669"/>
    <property type="project" value="UniProtKB-KW"/>
</dbReference>
<keyword evidence="2" id="KW-0378">Hydrolase</keyword>
<dbReference type="InterPro" id="IPR011335">
    <property type="entry name" value="Restrct_endonuc-II-like"/>
</dbReference>
<dbReference type="Pfam" id="PF05685">
    <property type="entry name" value="Uma2"/>
    <property type="match status" value="1"/>
</dbReference>
<feature type="domain" description="Putative restriction endonuclease" evidence="1">
    <location>
        <begin position="37"/>
        <end position="217"/>
    </location>
</feature>
<dbReference type="PANTHER" id="PTHR35400">
    <property type="entry name" value="SLR1083 PROTEIN"/>
    <property type="match status" value="1"/>
</dbReference>
<sequence>MSEGSPDVNTTAEHIGLMDLPDTAYNLWVRGELDDLVHAPEGHRVEIIGGRIVVSPPPSIPHGGIVQDISDAFTRARDADNAFAWTAMQVAWVNQVGTGEGYIPDLVVLDAATYLDAREEDLSMFAPDELELVVEVTSKKGADNDRPPEFGPSGRPLTKWSYYAKAEVPYYLLADRSPKAARTTLYTIPDQGSAAYLHEESWAFGETIHLPEPFDLRIDTSRWKPWKVRQTKENSAE</sequence>
<dbReference type="OrthoDB" id="4537149at2"/>
<dbReference type="Gene3D" id="3.90.1570.10">
    <property type="entry name" value="tt1808, chain A"/>
    <property type="match status" value="1"/>
</dbReference>
<dbReference type="AlphaFoldDB" id="A0A6H9YSP7"/>
<comment type="caution">
    <text evidence="2">The sequence shown here is derived from an EMBL/GenBank/DDBJ whole genome shotgun (WGS) entry which is preliminary data.</text>
</comment>
<keyword evidence="2" id="KW-0540">Nuclease</keyword>
<dbReference type="RefSeq" id="WP_151566151.1">
    <property type="nucleotide sequence ID" value="NZ_WBMT01000019.1"/>
</dbReference>
<protein>
    <submittedName>
        <fullName evidence="2">Uma2 family endonuclease</fullName>
    </submittedName>
</protein>
<dbReference type="EMBL" id="WBMT01000019">
    <property type="protein sequence ID" value="KAB2343348.1"/>
    <property type="molecule type" value="Genomic_DNA"/>
</dbReference>
<dbReference type="PANTHER" id="PTHR35400:SF3">
    <property type="entry name" value="SLL1072 PROTEIN"/>
    <property type="match status" value="1"/>
</dbReference>
<keyword evidence="2" id="KW-0255">Endonuclease</keyword>
<dbReference type="InterPro" id="IPR012296">
    <property type="entry name" value="Nuclease_put_TT1808"/>
</dbReference>
<name>A0A6H9YSP7_9ACTN</name>
<keyword evidence="3" id="KW-1185">Reference proteome</keyword>
<gene>
    <name evidence="2" type="ORF">F8566_35020</name>
</gene>
<dbReference type="InterPro" id="IPR008538">
    <property type="entry name" value="Uma2"/>
</dbReference>
<reference evidence="2 3" key="1">
    <citation type="submission" date="2019-09" db="EMBL/GenBank/DDBJ databases">
        <title>Actinomadura physcomitrii sp. nov., a novel actinomycete isolated from moss [Physcomitrium sphaericum (Ludw) Fuernr].</title>
        <authorList>
            <person name="Zhuang X."/>
            <person name="Liu C."/>
        </authorList>
    </citation>
    <scope>NUCLEOTIDE SEQUENCE [LARGE SCALE GENOMIC DNA]</scope>
    <source>
        <strain evidence="2 3">HMC1</strain>
    </source>
</reference>
<organism evidence="2 3">
    <name type="scientific">Actinomadura rudentiformis</name>
    <dbReference type="NCBI Taxonomy" id="359158"/>
    <lineage>
        <taxon>Bacteria</taxon>
        <taxon>Bacillati</taxon>
        <taxon>Actinomycetota</taxon>
        <taxon>Actinomycetes</taxon>
        <taxon>Streptosporangiales</taxon>
        <taxon>Thermomonosporaceae</taxon>
        <taxon>Actinomadura</taxon>
    </lineage>
</organism>
<evidence type="ECO:0000313" key="2">
    <source>
        <dbReference type="EMBL" id="KAB2343348.1"/>
    </source>
</evidence>
<dbReference type="CDD" id="cd06260">
    <property type="entry name" value="DUF820-like"/>
    <property type="match status" value="1"/>
</dbReference>
<evidence type="ECO:0000313" key="3">
    <source>
        <dbReference type="Proteomes" id="UP000468735"/>
    </source>
</evidence>
<dbReference type="SUPFAM" id="SSF52980">
    <property type="entry name" value="Restriction endonuclease-like"/>
    <property type="match status" value="1"/>
</dbReference>
<evidence type="ECO:0000259" key="1">
    <source>
        <dbReference type="Pfam" id="PF05685"/>
    </source>
</evidence>
<dbReference type="Proteomes" id="UP000468735">
    <property type="component" value="Unassembled WGS sequence"/>
</dbReference>